<dbReference type="AlphaFoldDB" id="A0ABC8QSZ9"/>
<proteinExistence type="predicted"/>
<protein>
    <submittedName>
        <fullName evidence="1">Uncharacterized protein</fullName>
    </submittedName>
</protein>
<dbReference type="EMBL" id="CAUOFW020000725">
    <property type="protein sequence ID" value="CAK9135841.1"/>
    <property type="molecule type" value="Genomic_DNA"/>
</dbReference>
<accession>A0ABC8QSZ9</accession>
<name>A0ABC8QSZ9_9AQUA</name>
<organism evidence="1 2">
    <name type="scientific">Ilex paraguariensis</name>
    <name type="common">yerba mate</name>
    <dbReference type="NCBI Taxonomy" id="185542"/>
    <lineage>
        <taxon>Eukaryota</taxon>
        <taxon>Viridiplantae</taxon>
        <taxon>Streptophyta</taxon>
        <taxon>Embryophyta</taxon>
        <taxon>Tracheophyta</taxon>
        <taxon>Spermatophyta</taxon>
        <taxon>Magnoliopsida</taxon>
        <taxon>eudicotyledons</taxon>
        <taxon>Gunneridae</taxon>
        <taxon>Pentapetalae</taxon>
        <taxon>asterids</taxon>
        <taxon>campanulids</taxon>
        <taxon>Aquifoliales</taxon>
        <taxon>Aquifoliaceae</taxon>
        <taxon>Ilex</taxon>
    </lineage>
</organism>
<comment type="caution">
    <text evidence="1">The sequence shown here is derived from an EMBL/GenBank/DDBJ whole genome shotgun (WGS) entry which is preliminary data.</text>
</comment>
<dbReference type="Proteomes" id="UP001642360">
    <property type="component" value="Unassembled WGS sequence"/>
</dbReference>
<gene>
    <name evidence="1" type="ORF">ILEXP_LOCUS2801</name>
</gene>
<keyword evidence="2" id="KW-1185">Reference proteome</keyword>
<evidence type="ECO:0000313" key="2">
    <source>
        <dbReference type="Proteomes" id="UP001642360"/>
    </source>
</evidence>
<evidence type="ECO:0000313" key="1">
    <source>
        <dbReference type="EMBL" id="CAK9135841.1"/>
    </source>
</evidence>
<sequence>MCCHHVPQADFKLHYDRLLPLLKLYCAGAVKRPILLNKGAQKLRRKSSCSNRAMKSVINLKQTFAGAVIEVSGLTIDGICIRYIWSCSCSCGLPHYINGDKGSLYQEVWAVRALAWGTDRSLLLSGE</sequence>
<reference evidence="1 2" key="1">
    <citation type="submission" date="2024-02" db="EMBL/GenBank/DDBJ databases">
        <authorList>
            <person name="Vignale AGUSTIN F."/>
            <person name="Sosa J E."/>
            <person name="Modenutti C."/>
        </authorList>
    </citation>
    <scope>NUCLEOTIDE SEQUENCE [LARGE SCALE GENOMIC DNA]</scope>
</reference>